<dbReference type="InterPro" id="IPR002736">
    <property type="entry name" value="CitG"/>
</dbReference>
<proteinExistence type="predicted"/>
<dbReference type="Proteomes" id="UP001604002">
    <property type="component" value="Unassembled WGS sequence"/>
</dbReference>
<comment type="caution">
    <text evidence="1">The sequence shown here is derived from an EMBL/GenBank/DDBJ whole genome shotgun (WGS) entry which is preliminary data.</text>
</comment>
<keyword evidence="2" id="KW-1185">Reference proteome</keyword>
<gene>
    <name evidence="1" type="ORF">V5F32_20410</name>
</gene>
<evidence type="ECO:0000313" key="1">
    <source>
        <dbReference type="EMBL" id="MFG1374546.1"/>
    </source>
</evidence>
<reference evidence="1 2" key="1">
    <citation type="submission" date="2024-02" db="EMBL/GenBank/DDBJ databases">
        <title>Expansion and revision of Xanthobacter and proposal of Roseixanthobacter gen. nov.</title>
        <authorList>
            <person name="Soltysiak M.P.M."/>
            <person name="Jalihal A."/>
            <person name="Ory A."/>
            <person name="Chrisophersen C."/>
            <person name="Lee A.D."/>
            <person name="Boulton J."/>
            <person name="Springer M."/>
        </authorList>
    </citation>
    <scope>NUCLEOTIDE SEQUENCE [LARGE SCALE GENOMIC DNA]</scope>
    <source>
        <strain evidence="1 2">23A</strain>
    </source>
</reference>
<dbReference type="RefSeq" id="WP_393994183.1">
    <property type="nucleotide sequence ID" value="NZ_JBAFVH010000013.1"/>
</dbReference>
<dbReference type="PANTHER" id="PTHR42280">
    <property type="entry name" value="CITG FAMILY PROTEIN"/>
    <property type="match status" value="1"/>
</dbReference>
<dbReference type="Pfam" id="PF01874">
    <property type="entry name" value="CitG"/>
    <property type="match status" value="1"/>
</dbReference>
<name>A0ABW7A0J7_9HYPH</name>
<organism evidence="1 2">
    <name type="scientific">Xanthobacter oligotrophicus</name>
    <dbReference type="NCBI Taxonomy" id="2607286"/>
    <lineage>
        <taxon>Bacteria</taxon>
        <taxon>Pseudomonadati</taxon>
        <taxon>Pseudomonadota</taxon>
        <taxon>Alphaproteobacteria</taxon>
        <taxon>Hyphomicrobiales</taxon>
        <taxon>Xanthobacteraceae</taxon>
        <taxon>Xanthobacter</taxon>
    </lineage>
</organism>
<dbReference type="Gene3D" id="1.10.4200.10">
    <property type="entry name" value="Triphosphoribosyl-dephospho-CoA protein"/>
    <property type="match status" value="1"/>
</dbReference>
<accession>A0ABW7A0J7</accession>
<evidence type="ECO:0000313" key="2">
    <source>
        <dbReference type="Proteomes" id="UP001604002"/>
    </source>
</evidence>
<dbReference type="PANTHER" id="PTHR42280:SF1">
    <property type="entry name" value="CITG FAMILY PROTEIN"/>
    <property type="match status" value="1"/>
</dbReference>
<dbReference type="EMBL" id="JBAFVH010000013">
    <property type="protein sequence ID" value="MFG1374546.1"/>
    <property type="molecule type" value="Genomic_DNA"/>
</dbReference>
<sequence>MVPPLSPTGIARAFEAACRAELSALKPGNVHIFAAGHGMEVAQFERAAVAAAPAVGRADLKVGARIEAAVQASLAAAGCNTNLGIILLCVPLAAAAEQGQGDLQAQLRAVLDSLDVADAQAAFRAIVAANPGGLGAVPDADVRVSATITLKSAMAMAAGRDSISRQYVTAFEDIFSLGVPALEDRPLARERVEAAYLAFLATFPDSHLVRKFGIATAETVQAEAQAVRAQVEGLDGGRRHDLLLAFDSRLKARGLNPGTTADLTVASIFAALLAQPQDAD</sequence>
<protein>
    <submittedName>
        <fullName evidence="1">Triphosphoribosyl-dephospho-CoA synthase</fullName>
    </submittedName>
</protein>